<evidence type="ECO:0000313" key="3">
    <source>
        <dbReference type="Proteomes" id="UP000053237"/>
    </source>
</evidence>
<keyword evidence="3" id="KW-1185">Reference proteome</keyword>
<sequence>MPRRLTHDEKTREERMLSEWRRTRAVYTDDRVPQIDTEEHGFCIKKQLTDAITLIQYNKNPQLYNTHTRDHPGDPFSAHWSSKDTFPVPRLWRVDATPSPQLETSHFNRPMSNDIYRPLARRPILRNKSQNRMFDPLGGKIRPSVTSLRPICRTGMPISKLRALLAAPETTQPNRVPSTPLSMPNDVEASPKARPR</sequence>
<accession>A0A024GFG3</accession>
<dbReference type="EMBL" id="CAIX01000087">
    <property type="protein sequence ID" value="CCI45082.1"/>
    <property type="molecule type" value="Genomic_DNA"/>
</dbReference>
<dbReference type="InParanoid" id="A0A024GFG3"/>
<evidence type="ECO:0000313" key="2">
    <source>
        <dbReference type="EMBL" id="CCI45082.1"/>
    </source>
</evidence>
<dbReference type="Proteomes" id="UP000053237">
    <property type="component" value="Unassembled WGS sequence"/>
</dbReference>
<evidence type="ECO:0000256" key="1">
    <source>
        <dbReference type="SAM" id="MobiDB-lite"/>
    </source>
</evidence>
<dbReference type="AlphaFoldDB" id="A0A024GFG3"/>
<organism evidence="2 3">
    <name type="scientific">Albugo candida</name>
    <dbReference type="NCBI Taxonomy" id="65357"/>
    <lineage>
        <taxon>Eukaryota</taxon>
        <taxon>Sar</taxon>
        <taxon>Stramenopiles</taxon>
        <taxon>Oomycota</taxon>
        <taxon>Peronosporomycetes</taxon>
        <taxon>Albuginales</taxon>
        <taxon>Albuginaceae</taxon>
        <taxon>Albugo</taxon>
    </lineage>
</organism>
<proteinExistence type="predicted"/>
<comment type="caution">
    <text evidence="2">The sequence shown here is derived from an EMBL/GenBank/DDBJ whole genome shotgun (WGS) entry which is preliminary data.</text>
</comment>
<gene>
    <name evidence="2" type="ORF">BN9_059290</name>
</gene>
<feature type="compositionally biased region" description="Polar residues" evidence="1">
    <location>
        <begin position="169"/>
        <end position="182"/>
    </location>
</feature>
<feature type="region of interest" description="Disordered" evidence="1">
    <location>
        <begin position="166"/>
        <end position="196"/>
    </location>
</feature>
<name>A0A024GFG3_9STRA</name>
<reference evidence="2 3" key="1">
    <citation type="submission" date="2012-05" db="EMBL/GenBank/DDBJ databases">
        <title>Recombination and specialization in a pathogen metapopulation.</title>
        <authorList>
            <person name="Gardiner A."/>
            <person name="Kemen E."/>
            <person name="Schultz-Larsen T."/>
            <person name="MacLean D."/>
            <person name="Van Oosterhout C."/>
            <person name="Jones J.D.G."/>
        </authorList>
    </citation>
    <scope>NUCLEOTIDE SEQUENCE [LARGE SCALE GENOMIC DNA]</scope>
    <source>
        <strain evidence="2 3">Ac Nc2</strain>
    </source>
</reference>
<protein>
    <submittedName>
        <fullName evidence="2">Uncharacterized protein</fullName>
    </submittedName>
</protein>